<evidence type="ECO:0000256" key="1">
    <source>
        <dbReference type="ARBA" id="ARBA00023015"/>
    </source>
</evidence>
<dbReference type="PROSITE" id="PS51063">
    <property type="entry name" value="HTH_CRP_2"/>
    <property type="match status" value="1"/>
</dbReference>
<dbReference type="Gene3D" id="1.10.10.10">
    <property type="entry name" value="Winged helix-like DNA-binding domain superfamily/Winged helix DNA-binding domain"/>
    <property type="match status" value="1"/>
</dbReference>
<dbReference type="PANTHER" id="PTHR24567:SF74">
    <property type="entry name" value="HTH-TYPE TRANSCRIPTIONAL REGULATOR ARCR"/>
    <property type="match status" value="1"/>
</dbReference>
<dbReference type="EMBL" id="BMFQ01000001">
    <property type="protein sequence ID" value="GGG37167.1"/>
    <property type="molecule type" value="Genomic_DNA"/>
</dbReference>
<dbReference type="RefSeq" id="WP_188461735.1">
    <property type="nucleotide sequence ID" value="NZ_BMFQ01000001.1"/>
</dbReference>
<dbReference type="SUPFAM" id="SSF46785">
    <property type="entry name" value="Winged helix' DNA-binding domain"/>
    <property type="match status" value="1"/>
</dbReference>
<dbReference type="Proteomes" id="UP000625976">
    <property type="component" value="Unassembled WGS sequence"/>
</dbReference>
<dbReference type="SUPFAM" id="SSF51206">
    <property type="entry name" value="cAMP-binding domain-like"/>
    <property type="match status" value="1"/>
</dbReference>
<keyword evidence="1" id="KW-0805">Transcription regulation</keyword>
<name>A0A917GC91_9FLAO</name>
<evidence type="ECO:0008006" key="8">
    <source>
        <dbReference type="Google" id="ProtNLM"/>
    </source>
</evidence>
<keyword evidence="7" id="KW-1185">Reference proteome</keyword>
<reference evidence="6" key="2">
    <citation type="submission" date="2020-09" db="EMBL/GenBank/DDBJ databases">
        <authorList>
            <person name="Sun Q."/>
            <person name="Zhou Y."/>
        </authorList>
    </citation>
    <scope>NUCLEOTIDE SEQUENCE</scope>
    <source>
        <strain evidence="6">CGMCC 1.12751</strain>
    </source>
</reference>
<dbReference type="AlphaFoldDB" id="A0A917GC91"/>
<evidence type="ECO:0000259" key="4">
    <source>
        <dbReference type="PROSITE" id="PS50042"/>
    </source>
</evidence>
<keyword evidence="3" id="KW-0804">Transcription</keyword>
<feature type="domain" description="Cyclic nucleotide-binding" evidence="4">
    <location>
        <begin position="20"/>
        <end position="141"/>
    </location>
</feature>
<dbReference type="InterPro" id="IPR018490">
    <property type="entry name" value="cNMP-bd_dom_sf"/>
</dbReference>
<evidence type="ECO:0000259" key="5">
    <source>
        <dbReference type="PROSITE" id="PS51063"/>
    </source>
</evidence>
<dbReference type="InterPro" id="IPR000595">
    <property type="entry name" value="cNMP-bd_dom"/>
</dbReference>
<dbReference type="PANTHER" id="PTHR24567">
    <property type="entry name" value="CRP FAMILY TRANSCRIPTIONAL REGULATORY PROTEIN"/>
    <property type="match status" value="1"/>
</dbReference>
<feature type="domain" description="HTH crp-type" evidence="5">
    <location>
        <begin position="155"/>
        <end position="224"/>
    </location>
</feature>
<gene>
    <name evidence="6" type="ORF">GCM10010976_06080</name>
</gene>
<dbReference type="GO" id="GO:0003677">
    <property type="term" value="F:DNA binding"/>
    <property type="evidence" value="ECO:0007669"/>
    <property type="project" value="UniProtKB-KW"/>
</dbReference>
<evidence type="ECO:0000256" key="3">
    <source>
        <dbReference type="ARBA" id="ARBA00023163"/>
    </source>
</evidence>
<dbReference type="GO" id="GO:0003700">
    <property type="term" value="F:DNA-binding transcription factor activity"/>
    <property type="evidence" value="ECO:0007669"/>
    <property type="project" value="TreeGrafter"/>
</dbReference>
<reference evidence="6" key="1">
    <citation type="journal article" date="2014" name="Int. J. Syst. Evol. Microbiol.">
        <title>Complete genome sequence of Corynebacterium casei LMG S-19264T (=DSM 44701T), isolated from a smear-ripened cheese.</title>
        <authorList>
            <consortium name="US DOE Joint Genome Institute (JGI-PGF)"/>
            <person name="Walter F."/>
            <person name="Albersmeier A."/>
            <person name="Kalinowski J."/>
            <person name="Ruckert C."/>
        </authorList>
    </citation>
    <scope>NUCLEOTIDE SEQUENCE</scope>
    <source>
        <strain evidence="6">CGMCC 1.12751</strain>
    </source>
</reference>
<dbReference type="InterPro" id="IPR050397">
    <property type="entry name" value="Env_Response_Regulators"/>
</dbReference>
<dbReference type="Pfam" id="PF00027">
    <property type="entry name" value="cNMP_binding"/>
    <property type="match status" value="1"/>
</dbReference>
<dbReference type="PROSITE" id="PS50042">
    <property type="entry name" value="CNMP_BINDING_3"/>
    <property type="match status" value="1"/>
</dbReference>
<dbReference type="CDD" id="cd00038">
    <property type="entry name" value="CAP_ED"/>
    <property type="match status" value="1"/>
</dbReference>
<dbReference type="GO" id="GO:0005829">
    <property type="term" value="C:cytosol"/>
    <property type="evidence" value="ECO:0007669"/>
    <property type="project" value="TreeGrafter"/>
</dbReference>
<organism evidence="6 7">
    <name type="scientific">Bizionia arctica</name>
    <dbReference type="NCBI Taxonomy" id="1495645"/>
    <lineage>
        <taxon>Bacteria</taxon>
        <taxon>Pseudomonadati</taxon>
        <taxon>Bacteroidota</taxon>
        <taxon>Flavobacteriia</taxon>
        <taxon>Flavobacteriales</taxon>
        <taxon>Flavobacteriaceae</taxon>
        <taxon>Bizionia</taxon>
    </lineage>
</organism>
<sequence length="234" mass="27340">MNIKDPNYQYYLSQLAKNPLFQNLDADTMISLMDCFALKKWEKNTEFFHGDHTFYQFFIIISGRLKMYQINPENGREFTVFLLTQNDVFDVISLLDGLKHSMNFETLDDVEVLSAPTHVMRKWIETHPKINKTLLPYLGRHMRMLETNLTDNVLSDIPTRLAKLLLSNINESSHELQLINDLPHDEIANLIGSTRAVVNRHIQLFKKEGMLEIHRKNTIISDLELLLDMVSTKY</sequence>
<evidence type="ECO:0000313" key="6">
    <source>
        <dbReference type="EMBL" id="GGG37167.1"/>
    </source>
</evidence>
<protein>
    <recommendedName>
        <fullName evidence="8">Crp/Fnr family transcriptional regulator</fullName>
    </recommendedName>
</protein>
<keyword evidence="2" id="KW-0238">DNA-binding</keyword>
<dbReference type="InterPro" id="IPR036388">
    <property type="entry name" value="WH-like_DNA-bd_sf"/>
</dbReference>
<evidence type="ECO:0000313" key="7">
    <source>
        <dbReference type="Proteomes" id="UP000625976"/>
    </source>
</evidence>
<accession>A0A917GC91</accession>
<dbReference type="InterPro" id="IPR036390">
    <property type="entry name" value="WH_DNA-bd_sf"/>
</dbReference>
<dbReference type="InterPro" id="IPR012318">
    <property type="entry name" value="HTH_CRP"/>
</dbReference>
<dbReference type="Pfam" id="PF13545">
    <property type="entry name" value="HTH_Crp_2"/>
    <property type="match status" value="1"/>
</dbReference>
<proteinExistence type="predicted"/>
<dbReference type="Gene3D" id="2.60.120.10">
    <property type="entry name" value="Jelly Rolls"/>
    <property type="match status" value="1"/>
</dbReference>
<evidence type="ECO:0000256" key="2">
    <source>
        <dbReference type="ARBA" id="ARBA00023125"/>
    </source>
</evidence>
<comment type="caution">
    <text evidence="6">The sequence shown here is derived from an EMBL/GenBank/DDBJ whole genome shotgun (WGS) entry which is preliminary data.</text>
</comment>
<dbReference type="SMART" id="SM00419">
    <property type="entry name" value="HTH_CRP"/>
    <property type="match status" value="1"/>
</dbReference>
<dbReference type="InterPro" id="IPR014710">
    <property type="entry name" value="RmlC-like_jellyroll"/>
</dbReference>